<dbReference type="InterPro" id="IPR014001">
    <property type="entry name" value="Helicase_ATP-bd"/>
</dbReference>
<dbReference type="FunFam" id="3.40.50.300:FF:000079">
    <property type="entry name" value="probable ATP-dependent RNA helicase DDX17"/>
    <property type="match status" value="1"/>
</dbReference>
<dbReference type="GO" id="GO:0003723">
    <property type="term" value="F:RNA binding"/>
    <property type="evidence" value="ECO:0007669"/>
    <property type="project" value="UniProtKB-KW"/>
</dbReference>
<evidence type="ECO:0000259" key="10">
    <source>
        <dbReference type="PROSITE" id="PS51194"/>
    </source>
</evidence>
<feature type="domain" description="Helicase ATP-binding" evidence="9">
    <location>
        <begin position="302"/>
        <end position="465"/>
    </location>
</feature>
<keyword evidence="5 7" id="KW-0067">ATP-binding</keyword>
<keyword evidence="4 7" id="KW-0347">Helicase</keyword>
<accession>A0A438EW90</accession>
<keyword evidence="6" id="KW-0694">RNA-binding</keyword>
<sequence length="725" mass="81455">MKWLAKVLANRMKGVLAKVISKAQNAFVEGRQILGVVLIANEVIDSILKSNGGAILCKLDIEKAHDHVEWSFLLTIMEKMSNGGPQLSLKRAVCGGFLSACQVRGREREGVEVNLDKSELIPMDRVENVDDLAGELGCKVGRFPSTYLGMPLGASFNSMQLVEERFRKRRFNDWELDEVEDLLGRLCEERVMLDEEDRVRWLMSNNGNFSVKSLCKVLEPDSSMFFPMKIIWNPWVRQKISFFAWEASWVKETLVGWDGAWVGKKRRTIPLIGWVPVEGEYVMQEITKAGFAEPTPIQAQGWPMALKGRDVIGIAETGSGKTLAYLLPAIIHVNAQPILAPGDGPIVLVLAPTRELAVQIQQEAAKFGASSRIKNTCIHGGVPKGPQIRDLQKGVEIVIATPGRLIDMLESHHTNLRRVTYLVLDEADRMLDMIRPDRQTLYWSATWPKEVEQLARKFLYNPCKVRFSYIYVENMLADTSPNVENMQAVVIGSADLKANHAIRQHVEIVSENQKYNRLVKLLEDIMDGGRILIFMDTKKGCDQITRQLRMDGWPHSQFMEIRVKQKEIGYSQSSKLERVGCLNPVPPVDPFLELWFPSICWFHFGPKLEHSFATMELLHDVKDVKFVINYDFPGSLEDYVHRIGRTGRAGAKGTAYTFFTAANARFAKELITILEEAGQRVAPELAAMGRGAPPPPSGQLDSPPAQRHGGFRDRGRGHGSGRAWG</sequence>
<dbReference type="CDD" id="cd17966">
    <property type="entry name" value="DEADc_DDX5_DDX17"/>
    <property type="match status" value="1"/>
</dbReference>
<evidence type="ECO:0000256" key="5">
    <source>
        <dbReference type="ARBA" id="ARBA00022840"/>
    </source>
</evidence>
<dbReference type="EC" id="3.6.4.13" evidence="1"/>
<dbReference type="InterPro" id="IPR000629">
    <property type="entry name" value="RNA-helicase_DEAD-box_CS"/>
</dbReference>
<dbReference type="GO" id="GO:0016787">
    <property type="term" value="F:hydrolase activity"/>
    <property type="evidence" value="ECO:0007669"/>
    <property type="project" value="UniProtKB-KW"/>
</dbReference>
<organism evidence="11 12">
    <name type="scientific">Vitis vinifera</name>
    <name type="common">Grape</name>
    <dbReference type="NCBI Taxonomy" id="29760"/>
    <lineage>
        <taxon>Eukaryota</taxon>
        <taxon>Viridiplantae</taxon>
        <taxon>Streptophyta</taxon>
        <taxon>Embryophyta</taxon>
        <taxon>Tracheophyta</taxon>
        <taxon>Spermatophyta</taxon>
        <taxon>Magnoliopsida</taxon>
        <taxon>eudicotyledons</taxon>
        <taxon>Gunneridae</taxon>
        <taxon>Pentapetalae</taxon>
        <taxon>rosids</taxon>
        <taxon>Vitales</taxon>
        <taxon>Vitaceae</taxon>
        <taxon>Viteae</taxon>
        <taxon>Vitis</taxon>
    </lineage>
</organism>
<dbReference type="InterPro" id="IPR027417">
    <property type="entry name" value="P-loop_NTPase"/>
</dbReference>
<dbReference type="PROSITE" id="PS51192">
    <property type="entry name" value="HELICASE_ATP_BIND_1"/>
    <property type="match status" value="1"/>
</dbReference>
<name>A0A438EW90_VITVI</name>
<evidence type="ECO:0000313" key="12">
    <source>
        <dbReference type="Proteomes" id="UP000288805"/>
    </source>
</evidence>
<dbReference type="SUPFAM" id="SSF52540">
    <property type="entry name" value="P-loop containing nucleoside triphosphate hydrolases"/>
    <property type="match status" value="2"/>
</dbReference>
<dbReference type="Pfam" id="PF00270">
    <property type="entry name" value="DEAD"/>
    <property type="match status" value="1"/>
</dbReference>
<evidence type="ECO:0000256" key="1">
    <source>
        <dbReference type="ARBA" id="ARBA00012552"/>
    </source>
</evidence>
<dbReference type="EMBL" id="QGNW01001176">
    <property type="protein sequence ID" value="RVW51942.1"/>
    <property type="molecule type" value="Genomic_DNA"/>
</dbReference>
<evidence type="ECO:0000313" key="11">
    <source>
        <dbReference type="EMBL" id="RVW51942.1"/>
    </source>
</evidence>
<evidence type="ECO:0000256" key="2">
    <source>
        <dbReference type="ARBA" id="ARBA00022741"/>
    </source>
</evidence>
<evidence type="ECO:0000259" key="9">
    <source>
        <dbReference type="PROSITE" id="PS51192"/>
    </source>
</evidence>
<evidence type="ECO:0000256" key="6">
    <source>
        <dbReference type="ARBA" id="ARBA00022884"/>
    </source>
</evidence>
<reference evidence="11 12" key="1">
    <citation type="journal article" date="2018" name="PLoS Genet.">
        <title>Population sequencing reveals clonal diversity and ancestral inbreeding in the grapevine cultivar Chardonnay.</title>
        <authorList>
            <person name="Roach M.J."/>
            <person name="Johnson D.L."/>
            <person name="Bohlmann J."/>
            <person name="van Vuuren H.J."/>
            <person name="Jones S.J."/>
            <person name="Pretorius I.S."/>
            <person name="Schmidt S.A."/>
            <person name="Borneman A.R."/>
        </authorList>
    </citation>
    <scope>NUCLEOTIDE SEQUENCE [LARGE SCALE GENOMIC DNA]</scope>
    <source>
        <strain evidence="12">cv. Chardonnay</strain>
        <tissue evidence="11">Leaf</tissue>
    </source>
</reference>
<feature type="domain" description="Helicase C-terminal" evidence="10">
    <location>
        <begin position="517"/>
        <end position="689"/>
    </location>
</feature>
<dbReference type="PROSITE" id="PS00039">
    <property type="entry name" value="DEAD_ATP_HELICASE"/>
    <property type="match status" value="1"/>
</dbReference>
<evidence type="ECO:0000256" key="7">
    <source>
        <dbReference type="RuleBase" id="RU000492"/>
    </source>
</evidence>
<dbReference type="AlphaFoldDB" id="A0A438EW90"/>
<comment type="caution">
    <text evidence="11">The sequence shown here is derived from an EMBL/GenBank/DDBJ whole genome shotgun (WGS) entry which is preliminary data.</text>
</comment>
<evidence type="ECO:0000256" key="8">
    <source>
        <dbReference type="SAM" id="MobiDB-lite"/>
    </source>
</evidence>
<dbReference type="Pfam" id="PF00271">
    <property type="entry name" value="Helicase_C"/>
    <property type="match status" value="1"/>
</dbReference>
<dbReference type="GO" id="GO:0003724">
    <property type="term" value="F:RNA helicase activity"/>
    <property type="evidence" value="ECO:0007669"/>
    <property type="project" value="UniProtKB-EC"/>
</dbReference>
<dbReference type="Gene3D" id="3.40.50.300">
    <property type="entry name" value="P-loop containing nucleotide triphosphate hydrolases"/>
    <property type="match status" value="3"/>
</dbReference>
<dbReference type="GO" id="GO:0005524">
    <property type="term" value="F:ATP binding"/>
    <property type="evidence" value="ECO:0007669"/>
    <property type="project" value="UniProtKB-KW"/>
</dbReference>
<proteinExistence type="inferred from homology"/>
<keyword evidence="2 7" id="KW-0547">Nucleotide-binding</keyword>
<dbReference type="Proteomes" id="UP000288805">
    <property type="component" value="Unassembled WGS sequence"/>
</dbReference>
<protein>
    <recommendedName>
        <fullName evidence="1">RNA helicase</fullName>
        <ecNumber evidence="1">3.6.4.13</ecNumber>
    </recommendedName>
</protein>
<dbReference type="SMART" id="SM00487">
    <property type="entry name" value="DEXDc"/>
    <property type="match status" value="1"/>
</dbReference>
<comment type="similarity">
    <text evidence="7">Belongs to the DEAD box helicase family.</text>
</comment>
<dbReference type="PANTHER" id="PTHR47958">
    <property type="entry name" value="ATP-DEPENDENT RNA HELICASE DBP3"/>
    <property type="match status" value="1"/>
</dbReference>
<keyword evidence="3 7" id="KW-0378">Hydrolase</keyword>
<evidence type="ECO:0000256" key="3">
    <source>
        <dbReference type="ARBA" id="ARBA00022801"/>
    </source>
</evidence>
<evidence type="ECO:0000256" key="4">
    <source>
        <dbReference type="ARBA" id="ARBA00022806"/>
    </source>
</evidence>
<gene>
    <name evidence="11" type="primary">Os01g0197200_1</name>
    <name evidence="11" type="ORF">CK203_068079</name>
</gene>
<feature type="region of interest" description="Disordered" evidence="8">
    <location>
        <begin position="687"/>
        <end position="725"/>
    </location>
</feature>
<dbReference type="InterPro" id="IPR011545">
    <property type="entry name" value="DEAD/DEAH_box_helicase_dom"/>
</dbReference>
<dbReference type="PROSITE" id="PS51194">
    <property type="entry name" value="HELICASE_CTER"/>
    <property type="match status" value="1"/>
</dbReference>
<dbReference type="InterPro" id="IPR001650">
    <property type="entry name" value="Helicase_C-like"/>
</dbReference>
<feature type="compositionally biased region" description="Low complexity" evidence="8">
    <location>
        <begin position="698"/>
        <end position="708"/>
    </location>
</feature>
<dbReference type="SMART" id="SM00490">
    <property type="entry name" value="HELICc"/>
    <property type="match status" value="1"/>
</dbReference>
<dbReference type="CDD" id="cd18787">
    <property type="entry name" value="SF2_C_DEAD"/>
    <property type="match status" value="1"/>
</dbReference>